<dbReference type="AlphaFoldDB" id="A0A1W1XAR1"/>
<sequence>MNNIKFKIERKLGKGIIDKIPFIIMYFVLVYIHRSHVMDAYDDSWFQKVTSEYSLVNYLKLRYFGWTGRMASETFYYFIFRDGGRVWKIINPLFIVVTVFAISRIVNGRSKNNKNKFVINCYICICWAFISKSVILNSIMWMSGSIVYLWSMTFALIAIIPFRDALLWEYNENLYKYLYIICAFLASLGEEQVSLVLLAFITIINIHIYVINKKVYKYLLIQNIVTLIGTIILFRAPGNYIRNAKETINWLPNYNLYNKWEIAFNGIQWLLSTLLNDSNVIFLMIILALSICFYKSKYTQNNKIYVIIPLVGSLLIIAANILSIDKVIPPQMLFGIKFPPVYEKAWEILNKLLFDFNTPNPFALKKITIIKFLIWPIVIGTVPYFVFRTYKFSIKGVYLSLIYIASICSAAIMFKSATIYASGTRTFYVSTILFLILFIYLIKDLEFFLRKKFVFILLIISILKCIYMFAY</sequence>
<dbReference type="Pfam" id="PF19528">
    <property type="entry name" value="DUF6056"/>
    <property type="match status" value="1"/>
</dbReference>
<dbReference type="RefSeq" id="WP_242950495.1">
    <property type="nucleotide sequence ID" value="NZ_FWXH01000003.1"/>
</dbReference>
<dbReference type="STRING" id="1121291.SAMN02745134_01152"/>
<organism evidence="2 3">
    <name type="scientific">Clostridium acidisoli DSM 12555</name>
    <dbReference type="NCBI Taxonomy" id="1121291"/>
    <lineage>
        <taxon>Bacteria</taxon>
        <taxon>Bacillati</taxon>
        <taxon>Bacillota</taxon>
        <taxon>Clostridia</taxon>
        <taxon>Eubacteriales</taxon>
        <taxon>Clostridiaceae</taxon>
        <taxon>Clostridium</taxon>
    </lineage>
</organism>
<dbReference type="EMBL" id="FWXH01000003">
    <property type="protein sequence ID" value="SMC20937.1"/>
    <property type="molecule type" value="Genomic_DNA"/>
</dbReference>
<feature type="transmembrane region" description="Helical" evidence="1">
    <location>
        <begin position="454"/>
        <end position="470"/>
    </location>
</feature>
<keyword evidence="1" id="KW-0472">Membrane</keyword>
<protein>
    <submittedName>
        <fullName evidence="2">Uncharacterized protein</fullName>
    </submittedName>
</protein>
<name>A0A1W1XAR1_9CLOT</name>
<keyword evidence="1" id="KW-0812">Transmembrane</keyword>
<evidence type="ECO:0000313" key="2">
    <source>
        <dbReference type="EMBL" id="SMC20937.1"/>
    </source>
</evidence>
<feature type="transmembrane region" description="Helical" evidence="1">
    <location>
        <begin position="117"/>
        <end position="135"/>
    </location>
</feature>
<feature type="transmembrane region" description="Helical" evidence="1">
    <location>
        <begin position="12"/>
        <end position="32"/>
    </location>
</feature>
<feature type="transmembrane region" description="Helical" evidence="1">
    <location>
        <begin position="86"/>
        <end position="105"/>
    </location>
</feature>
<feature type="transmembrane region" description="Helical" evidence="1">
    <location>
        <begin position="367"/>
        <end position="387"/>
    </location>
</feature>
<evidence type="ECO:0000313" key="3">
    <source>
        <dbReference type="Proteomes" id="UP000192468"/>
    </source>
</evidence>
<feature type="transmembrane region" description="Helical" evidence="1">
    <location>
        <begin position="218"/>
        <end position="236"/>
    </location>
</feature>
<proteinExistence type="predicted"/>
<accession>A0A1W1XAR1</accession>
<keyword evidence="3" id="KW-1185">Reference proteome</keyword>
<feature type="transmembrane region" description="Helical" evidence="1">
    <location>
        <begin position="174"/>
        <end position="189"/>
    </location>
</feature>
<feature type="transmembrane region" description="Helical" evidence="1">
    <location>
        <begin position="141"/>
        <end position="162"/>
    </location>
</feature>
<dbReference type="InterPro" id="IPR045691">
    <property type="entry name" value="DUF6056"/>
</dbReference>
<gene>
    <name evidence="2" type="ORF">SAMN02745134_01152</name>
</gene>
<feature type="transmembrane region" description="Helical" evidence="1">
    <location>
        <begin position="304"/>
        <end position="324"/>
    </location>
</feature>
<dbReference type="Proteomes" id="UP000192468">
    <property type="component" value="Unassembled WGS sequence"/>
</dbReference>
<feature type="transmembrane region" description="Helical" evidence="1">
    <location>
        <begin position="426"/>
        <end position="442"/>
    </location>
</feature>
<reference evidence="2 3" key="1">
    <citation type="submission" date="2017-04" db="EMBL/GenBank/DDBJ databases">
        <authorList>
            <person name="Afonso C.L."/>
            <person name="Miller P.J."/>
            <person name="Scott M.A."/>
            <person name="Spackman E."/>
            <person name="Goraichik I."/>
            <person name="Dimitrov K.M."/>
            <person name="Suarez D.L."/>
            <person name="Swayne D.E."/>
        </authorList>
    </citation>
    <scope>NUCLEOTIDE SEQUENCE [LARGE SCALE GENOMIC DNA]</scope>
    <source>
        <strain evidence="2 3">DSM 12555</strain>
    </source>
</reference>
<feature type="transmembrane region" description="Helical" evidence="1">
    <location>
        <begin position="195"/>
        <end position="211"/>
    </location>
</feature>
<evidence type="ECO:0000256" key="1">
    <source>
        <dbReference type="SAM" id="Phobius"/>
    </source>
</evidence>
<feature type="transmembrane region" description="Helical" evidence="1">
    <location>
        <begin position="267"/>
        <end position="292"/>
    </location>
</feature>
<feature type="transmembrane region" description="Helical" evidence="1">
    <location>
        <begin position="396"/>
        <end position="414"/>
    </location>
</feature>
<keyword evidence="1" id="KW-1133">Transmembrane helix</keyword>